<proteinExistence type="inferred from homology"/>
<evidence type="ECO:0000256" key="7">
    <source>
        <dbReference type="HAMAP-Rule" id="MF_00258"/>
    </source>
</evidence>
<keyword evidence="5 7" id="KW-0413">Isomerase</keyword>
<sequence>MSRPLKIGLMDSGMGGLSVLRELLKYDSEMEIVYYGDLKNSPYGEKQASVVLELVRNVCNFLQAENVDAILLACNTATSAAAETLRKEFTVPIFGMEPAIKPAILQNPGKKVALLATPVTQREEKLQRLKAELGAEELIVPVSCPGLAGLVDKGEFAEAEKYLLPILADLREKKVENLVLGCTHYVFLKQIILKNFPEVKLYDGNSGTVKHLLNSLEANLNLNVNSSTNANANANATASSSLRSEEIRSASGRVPHYTLILNSDETFHSRLAADLLESPSKV</sequence>
<comment type="similarity">
    <text evidence="7">Belongs to the aspartate/glutamate racemases family.</text>
</comment>
<evidence type="ECO:0000313" key="8">
    <source>
        <dbReference type="EMBL" id="PJZ29578.1"/>
    </source>
</evidence>
<dbReference type="PANTHER" id="PTHR21198:SF3">
    <property type="entry name" value="GLUTAMATE RACEMASE"/>
    <property type="match status" value="1"/>
</dbReference>
<comment type="catalytic activity">
    <reaction evidence="1 7">
        <text>L-glutamate = D-glutamate</text>
        <dbReference type="Rhea" id="RHEA:12813"/>
        <dbReference type="ChEBI" id="CHEBI:29985"/>
        <dbReference type="ChEBI" id="CHEBI:29986"/>
        <dbReference type="EC" id="5.1.1.3"/>
    </reaction>
</comment>
<dbReference type="HAMAP" id="MF_00258">
    <property type="entry name" value="Glu_racemase"/>
    <property type="match status" value="1"/>
</dbReference>
<feature type="active site" description="Proton donor/acceptor" evidence="7">
    <location>
        <position position="182"/>
    </location>
</feature>
<feature type="binding site" evidence="7">
    <location>
        <begin position="75"/>
        <end position="76"/>
    </location>
    <ligand>
        <name>substrate</name>
    </ligand>
</feature>
<dbReference type="InterPro" id="IPR001920">
    <property type="entry name" value="Asp/Glu_race"/>
</dbReference>
<dbReference type="Gene3D" id="3.40.50.1860">
    <property type="match status" value="2"/>
</dbReference>
<gene>
    <name evidence="7 8" type="primary">murI</name>
    <name evidence="8" type="ORF">CH378_12030</name>
</gene>
<dbReference type="NCBIfam" id="TIGR00067">
    <property type="entry name" value="glut_race"/>
    <property type="match status" value="1"/>
</dbReference>
<dbReference type="RefSeq" id="WP_100755668.1">
    <property type="nucleotide sequence ID" value="NZ_NPDP01000020.1"/>
</dbReference>
<dbReference type="Pfam" id="PF01177">
    <property type="entry name" value="Asp_Glu_race"/>
    <property type="match status" value="1"/>
</dbReference>
<feature type="binding site" evidence="7">
    <location>
        <begin position="11"/>
        <end position="12"/>
    </location>
    <ligand>
        <name>substrate</name>
    </ligand>
</feature>
<accession>A0ABX4N873</accession>
<keyword evidence="4 7" id="KW-0573">Peptidoglycan synthesis</keyword>
<comment type="function">
    <text evidence="7">Provides the (R)-glutamate required for cell wall biosynthesis.</text>
</comment>
<comment type="caution">
    <text evidence="8">The sequence shown here is derived from an EMBL/GenBank/DDBJ whole genome shotgun (WGS) entry which is preliminary data.</text>
</comment>
<evidence type="ECO:0000313" key="9">
    <source>
        <dbReference type="Proteomes" id="UP000231919"/>
    </source>
</evidence>
<name>A0ABX4N873_9LEPT</name>
<dbReference type="InterPro" id="IPR004391">
    <property type="entry name" value="Glu_race"/>
</dbReference>
<evidence type="ECO:0000256" key="1">
    <source>
        <dbReference type="ARBA" id="ARBA00001602"/>
    </source>
</evidence>
<dbReference type="EC" id="5.1.1.3" evidence="2 7"/>
<keyword evidence="9" id="KW-1185">Reference proteome</keyword>
<feature type="binding site" evidence="7">
    <location>
        <begin position="43"/>
        <end position="44"/>
    </location>
    <ligand>
        <name>substrate</name>
    </ligand>
</feature>
<keyword evidence="6 7" id="KW-0961">Cell wall biogenesis/degradation</keyword>
<feature type="binding site" evidence="7">
    <location>
        <begin position="183"/>
        <end position="184"/>
    </location>
    <ligand>
        <name>substrate</name>
    </ligand>
</feature>
<dbReference type="EMBL" id="NPDP01000020">
    <property type="protein sequence ID" value="PJZ29578.1"/>
    <property type="molecule type" value="Genomic_DNA"/>
</dbReference>
<dbReference type="Proteomes" id="UP000231919">
    <property type="component" value="Unassembled WGS sequence"/>
</dbReference>
<organism evidence="8 9">
    <name type="scientific">Leptospira kmetyi</name>
    <dbReference type="NCBI Taxonomy" id="408139"/>
    <lineage>
        <taxon>Bacteria</taxon>
        <taxon>Pseudomonadati</taxon>
        <taxon>Spirochaetota</taxon>
        <taxon>Spirochaetia</taxon>
        <taxon>Leptospirales</taxon>
        <taxon>Leptospiraceae</taxon>
        <taxon>Leptospira</taxon>
    </lineage>
</organism>
<evidence type="ECO:0000256" key="6">
    <source>
        <dbReference type="ARBA" id="ARBA00023316"/>
    </source>
</evidence>
<evidence type="ECO:0000256" key="2">
    <source>
        <dbReference type="ARBA" id="ARBA00013090"/>
    </source>
</evidence>
<dbReference type="InterPro" id="IPR015942">
    <property type="entry name" value="Asp/Glu/hydantoin_racemase"/>
</dbReference>
<feature type="active site" description="Proton donor/acceptor" evidence="7">
    <location>
        <position position="74"/>
    </location>
</feature>
<dbReference type="SUPFAM" id="SSF53681">
    <property type="entry name" value="Aspartate/glutamate racemase"/>
    <property type="match status" value="2"/>
</dbReference>
<evidence type="ECO:0000256" key="5">
    <source>
        <dbReference type="ARBA" id="ARBA00023235"/>
    </source>
</evidence>
<keyword evidence="3 7" id="KW-0133">Cell shape</keyword>
<comment type="pathway">
    <text evidence="7">Cell wall biogenesis; peptidoglycan biosynthesis.</text>
</comment>
<protein>
    <recommendedName>
        <fullName evidence="2 7">Glutamate racemase</fullName>
        <ecNumber evidence="2 7">5.1.1.3</ecNumber>
    </recommendedName>
</protein>
<reference evidence="8 9" key="1">
    <citation type="submission" date="2017-07" db="EMBL/GenBank/DDBJ databases">
        <title>Leptospira spp. isolated from tropical soils.</title>
        <authorList>
            <person name="Thibeaux R."/>
            <person name="Iraola G."/>
            <person name="Ferres I."/>
            <person name="Bierque E."/>
            <person name="Girault D."/>
            <person name="Soupe-Gilbert M.-E."/>
            <person name="Picardeau M."/>
            <person name="Goarant C."/>
        </authorList>
    </citation>
    <scope>NUCLEOTIDE SEQUENCE [LARGE SCALE GENOMIC DNA]</scope>
    <source>
        <strain evidence="8 9">JW2-C-B1</strain>
    </source>
</reference>
<dbReference type="PANTHER" id="PTHR21198">
    <property type="entry name" value="GLUTAMATE RACEMASE"/>
    <property type="match status" value="1"/>
</dbReference>
<evidence type="ECO:0000256" key="4">
    <source>
        <dbReference type="ARBA" id="ARBA00022984"/>
    </source>
</evidence>
<evidence type="ECO:0000256" key="3">
    <source>
        <dbReference type="ARBA" id="ARBA00022960"/>
    </source>
</evidence>